<feature type="transmembrane region" description="Helical" evidence="1">
    <location>
        <begin position="268"/>
        <end position="289"/>
    </location>
</feature>
<feature type="transmembrane region" description="Helical" evidence="1">
    <location>
        <begin position="196"/>
        <end position="215"/>
    </location>
</feature>
<gene>
    <name evidence="2" type="ORF">ACFSBW_09470</name>
</gene>
<feature type="transmembrane region" description="Helical" evidence="1">
    <location>
        <begin position="169"/>
        <end position="190"/>
    </location>
</feature>
<name>A0ABD6DAG3_9EURY</name>
<dbReference type="EMBL" id="JBHUDM010000002">
    <property type="protein sequence ID" value="MFD1642098.1"/>
    <property type="molecule type" value="Genomic_DNA"/>
</dbReference>
<evidence type="ECO:0000256" key="1">
    <source>
        <dbReference type="SAM" id="Phobius"/>
    </source>
</evidence>
<feature type="transmembrane region" description="Helical" evidence="1">
    <location>
        <begin position="48"/>
        <end position="69"/>
    </location>
</feature>
<dbReference type="Proteomes" id="UP001597052">
    <property type="component" value="Unassembled WGS sequence"/>
</dbReference>
<feature type="transmembrane region" description="Helical" evidence="1">
    <location>
        <begin position="90"/>
        <end position="109"/>
    </location>
</feature>
<proteinExistence type="predicted"/>
<dbReference type="AlphaFoldDB" id="A0ABD6DAG3"/>
<comment type="caution">
    <text evidence="2">The sequence shown here is derived from an EMBL/GenBank/DDBJ whole genome shotgun (WGS) entry which is preliminary data.</text>
</comment>
<keyword evidence="1" id="KW-0812">Transmembrane</keyword>
<accession>A0ABD6DAG3</accession>
<organism evidence="2 3">
    <name type="scientific">Halohasta litorea</name>
    <dbReference type="NCBI Taxonomy" id="869891"/>
    <lineage>
        <taxon>Archaea</taxon>
        <taxon>Methanobacteriati</taxon>
        <taxon>Methanobacteriota</taxon>
        <taxon>Stenosarchaea group</taxon>
        <taxon>Halobacteria</taxon>
        <taxon>Halobacteriales</taxon>
        <taxon>Haloferacaceae</taxon>
        <taxon>Halohasta</taxon>
    </lineage>
</organism>
<feature type="transmembrane region" description="Helical" evidence="1">
    <location>
        <begin position="350"/>
        <end position="382"/>
    </location>
</feature>
<sequence>MDRRRLGLQAGVGLAGALAAITLLSEDVLAHAAGLRDAGATTVDVPTWLFLATGGGAVGASFLLASFVTDRVFIRSFHQWGGTLPSPGRIVSFITRLTGISLLLLTVYVGYAGPPTGFRNFAVVFVWVVWWGGYVASTYLVGNTWPTLNPFRTIADLLPTIDRVYPDRLGAWPSVAGLLALIWIEVVTPLADDPRLLASMILGYGAVTVAGAVVFGSEAWFGNVDPISHAFSFFGRFAPFERTAEGISFRLPGMALTDPDLVSGRDEVAFIVCLLYVTTFDGFVATWLWETFVVSVVGFGLPPLLVYFVAYIAGFGLFLGAFWWSLGLARRYGETYISQEELGRRFAPSLLAIAVGYHLAHNLAFVLGLLPAVAVVSAAPLSPPQQPPVLAGLPGWVSGLEMALVLGGHVVAVWVAHAAAYELLPGRLEAIKSQYGITLVMVGYTMISLWIVTTPIVEPPFISGGGP</sequence>
<keyword evidence="1" id="KW-0472">Membrane</keyword>
<dbReference type="RefSeq" id="WP_256395527.1">
    <property type="nucleotide sequence ID" value="NZ_JANHDJ010000002.1"/>
</dbReference>
<keyword evidence="1" id="KW-1133">Transmembrane helix</keyword>
<feature type="transmembrane region" description="Helical" evidence="1">
    <location>
        <begin position="436"/>
        <end position="457"/>
    </location>
</feature>
<evidence type="ECO:0000313" key="2">
    <source>
        <dbReference type="EMBL" id="MFD1642098.1"/>
    </source>
</evidence>
<protein>
    <submittedName>
        <fullName evidence="2">Uncharacterized protein</fullName>
    </submittedName>
</protein>
<evidence type="ECO:0000313" key="3">
    <source>
        <dbReference type="Proteomes" id="UP001597052"/>
    </source>
</evidence>
<keyword evidence="3" id="KW-1185">Reference proteome</keyword>
<feature type="transmembrane region" description="Helical" evidence="1">
    <location>
        <begin position="402"/>
        <end position="424"/>
    </location>
</feature>
<feature type="transmembrane region" description="Helical" evidence="1">
    <location>
        <begin position="121"/>
        <end position="142"/>
    </location>
</feature>
<reference evidence="2 3" key="1">
    <citation type="journal article" date="2019" name="Int. J. Syst. Evol. Microbiol.">
        <title>The Global Catalogue of Microorganisms (GCM) 10K type strain sequencing project: providing services to taxonomists for standard genome sequencing and annotation.</title>
        <authorList>
            <consortium name="The Broad Institute Genomics Platform"/>
            <consortium name="The Broad Institute Genome Sequencing Center for Infectious Disease"/>
            <person name="Wu L."/>
            <person name="Ma J."/>
        </authorList>
    </citation>
    <scope>NUCLEOTIDE SEQUENCE [LARGE SCALE GENOMIC DNA]</scope>
    <source>
        <strain evidence="2 3">CGMCC 1.10593</strain>
    </source>
</reference>
<feature type="transmembrane region" description="Helical" evidence="1">
    <location>
        <begin position="304"/>
        <end position="329"/>
    </location>
</feature>